<sequence length="71" mass="8459">MGEIKFLKKTRIQFFNIQKTKKMKKFIITLSTVKSLQGWSETNNIEQFNLIECEFYSSNLESAEKFMKVLE</sequence>
<dbReference type="Proteomes" id="UP000178198">
    <property type="component" value="Chromosome"/>
</dbReference>
<dbReference type="AlphaFoldDB" id="A0A1D9P740"/>
<dbReference type="KEGG" id="fcm:BIW12_02650"/>
<dbReference type="EMBL" id="CP017774">
    <property type="protein sequence ID" value="AOZ98417.1"/>
    <property type="molecule type" value="Genomic_DNA"/>
</dbReference>
<protein>
    <submittedName>
        <fullName evidence="1">Uncharacterized protein</fullName>
    </submittedName>
</protein>
<name>A0A1D9P740_9FLAO</name>
<reference evidence="1 2" key="1">
    <citation type="submission" date="2016-10" db="EMBL/GenBank/DDBJ databases">
        <title>Complete Genome Sequence of Flavobacterium sp. PK15.</title>
        <authorList>
            <person name="Ekwe A."/>
            <person name="Kim S.B."/>
        </authorList>
    </citation>
    <scope>NUCLEOTIDE SEQUENCE [LARGE SCALE GENOMIC DNA]</scope>
    <source>
        <strain evidence="1 2">PK15</strain>
    </source>
</reference>
<proteinExistence type="predicted"/>
<organism evidence="1 2">
    <name type="scientific">Flavobacterium commune</name>
    <dbReference type="NCBI Taxonomy" id="1306519"/>
    <lineage>
        <taxon>Bacteria</taxon>
        <taxon>Pseudomonadati</taxon>
        <taxon>Bacteroidota</taxon>
        <taxon>Flavobacteriia</taxon>
        <taxon>Flavobacteriales</taxon>
        <taxon>Flavobacteriaceae</taxon>
        <taxon>Flavobacterium</taxon>
    </lineage>
</organism>
<evidence type="ECO:0000313" key="2">
    <source>
        <dbReference type="Proteomes" id="UP000178198"/>
    </source>
</evidence>
<keyword evidence="2" id="KW-1185">Reference proteome</keyword>
<accession>A0A1D9P740</accession>
<gene>
    <name evidence="1" type="ORF">BIW12_02650</name>
</gene>
<evidence type="ECO:0000313" key="1">
    <source>
        <dbReference type="EMBL" id="AOZ98417.1"/>
    </source>
</evidence>